<name>A0A371IHK9_MUCPR</name>
<gene>
    <name evidence="1" type="ORF">CR513_00392</name>
</gene>
<keyword evidence="2" id="KW-1185">Reference proteome</keyword>
<accession>A0A371IHK9</accession>
<comment type="caution">
    <text evidence="1">The sequence shown here is derived from an EMBL/GenBank/DDBJ whole genome shotgun (WGS) entry which is preliminary data.</text>
</comment>
<reference evidence="1" key="1">
    <citation type="submission" date="2018-05" db="EMBL/GenBank/DDBJ databases">
        <title>Draft genome of Mucuna pruriens seed.</title>
        <authorList>
            <person name="Nnadi N.E."/>
            <person name="Vos R."/>
            <person name="Hasami M.H."/>
            <person name="Devisetty U.K."/>
            <person name="Aguiy J.C."/>
        </authorList>
    </citation>
    <scope>NUCLEOTIDE SEQUENCE [LARGE SCALE GENOMIC DNA]</scope>
    <source>
        <strain evidence="1">JCA_2017</strain>
    </source>
</reference>
<dbReference type="EMBL" id="QJKJ01000060">
    <property type="protein sequence ID" value="RDY14542.1"/>
    <property type="molecule type" value="Genomic_DNA"/>
</dbReference>
<evidence type="ECO:0000313" key="1">
    <source>
        <dbReference type="EMBL" id="RDY14542.1"/>
    </source>
</evidence>
<dbReference type="OrthoDB" id="786061at2759"/>
<sequence length="66" mass="7511">MAHIRECVAKARVARRYNMTVFPCPIRKGDLVLRRNLMGATTNKLTPNWEGHGAFKVEHLNGRPIP</sequence>
<dbReference type="AlphaFoldDB" id="A0A371IHK9"/>
<proteinExistence type="predicted"/>
<feature type="non-terminal residue" evidence="1">
    <location>
        <position position="1"/>
    </location>
</feature>
<protein>
    <submittedName>
        <fullName evidence="1">Uncharacterized protein</fullName>
    </submittedName>
</protein>
<organism evidence="1 2">
    <name type="scientific">Mucuna pruriens</name>
    <name type="common">Velvet bean</name>
    <name type="synonym">Dolichos pruriens</name>
    <dbReference type="NCBI Taxonomy" id="157652"/>
    <lineage>
        <taxon>Eukaryota</taxon>
        <taxon>Viridiplantae</taxon>
        <taxon>Streptophyta</taxon>
        <taxon>Embryophyta</taxon>
        <taxon>Tracheophyta</taxon>
        <taxon>Spermatophyta</taxon>
        <taxon>Magnoliopsida</taxon>
        <taxon>eudicotyledons</taxon>
        <taxon>Gunneridae</taxon>
        <taxon>Pentapetalae</taxon>
        <taxon>rosids</taxon>
        <taxon>fabids</taxon>
        <taxon>Fabales</taxon>
        <taxon>Fabaceae</taxon>
        <taxon>Papilionoideae</taxon>
        <taxon>50 kb inversion clade</taxon>
        <taxon>NPAAA clade</taxon>
        <taxon>indigoferoid/millettioid clade</taxon>
        <taxon>Phaseoleae</taxon>
        <taxon>Mucuna</taxon>
    </lineage>
</organism>
<evidence type="ECO:0000313" key="2">
    <source>
        <dbReference type="Proteomes" id="UP000257109"/>
    </source>
</evidence>
<dbReference type="Proteomes" id="UP000257109">
    <property type="component" value="Unassembled WGS sequence"/>
</dbReference>